<reference evidence="2 3" key="1">
    <citation type="submission" date="2020-08" db="EMBL/GenBank/DDBJ databases">
        <title>Genomic Encyclopedia of Type Strains, Phase IV (KMG-IV): sequencing the most valuable type-strain genomes for metagenomic binning, comparative biology and taxonomic classification.</title>
        <authorList>
            <person name="Goeker M."/>
        </authorList>
    </citation>
    <scope>NUCLEOTIDE SEQUENCE [LARGE SCALE GENOMIC DNA]</scope>
    <source>
        <strain evidence="2 3">DSM 22071</strain>
    </source>
</reference>
<dbReference type="EMBL" id="JACHID010000009">
    <property type="protein sequence ID" value="MBB5022317.1"/>
    <property type="molecule type" value="Genomic_DNA"/>
</dbReference>
<protein>
    <recommendedName>
        <fullName evidence="1">PilZ domain-containing protein</fullName>
    </recommendedName>
</protein>
<dbReference type="AlphaFoldDB" id="A0A7W7Y5R6"/>
<dbReference type="Proteomes" id="UP000528322">
    <property type="component" value="Unassembled WGS sequence"/>
</dbReference>
<feature type="domain" description="PilZ" evidence="1">
    <location>
        <begin position="17"/>
        <end position="110"/>
    </location>
</feature>
<name>A0A7W7Y5R6_9BACT</name>
<sequence length="120" mass="14027">MGSDSRKANRRNLIYYFPVFRQGTHELLGRIVDLTEKGFMLVHEGSIPQGQVYEVYIKLPGEVREWEKVNVPLRVMSRWSKRDINASLLATGFEFVEIDDNGAYHINRIIMTYQFEKQSS</sequence>
<gene>
    <name evidence="2" type="ORF">HNR37_001649</name>
</gene>
<evidence type="ECO:0000259" key="1">
    <source>
        <dbReference type="Pfam" id="PF07238"/>
    </source>
</evidence>
<dbReference type="RefSeq" id="WP_183732608.1">
    <property type="nucleotide sequence ID" value="NZ_JACHID010000009.1"/>
</dbReference>
<accession>A0A7W7Y5R6</accession>
<comment type="caution">
    <text evidence="2">The sequence shown here is derived from an EMBL/GenBank/DDBJ whole genome shotgun (WGS) entry which is preliminary data.</text>
</comment>
<dbReference type="InterPro" id="IPR009875">
    <property type="entry name" value="PilZ_domain"/>
</dbReference>
<evidence type="ECO:0000313" key="3">
    <source>
        <dbReference type="Proteomes" id="UP000528322"/>
    </source>
</evidence>
<dbReference type="GO" id="GO:0035438">
    <property type="term" value="F:cyclic-di-GMP binding"/>
    <property type="evidence" value="ECO:0007669"/>
    <property type="project" value="InterPro"/>
</dbReference>
<proteinExistence type="predicted"/>
<keyword evidence="3" id="KW-1185">Reference proteome</keyword>
<evidence type="ECO:0000313" key="2">
    <source>
        <dbReference type="EMBL" id="MBB5022317.1"/>
    </source>
</evidence>
<organism evidence="2 3">
    <name type="scientific">Desulfurispira natronophila</name>
    <dbReference type="NCBI Taxonomy" id="682562"/>
    <lineage>
        <taxon>Bacteria</taxon>
        <taxon>Pseudomonadati</taxon>
        <taxon>Chrysiogenota</taxon>
        <taxon>Chrysiogenia</taxon>
        <taxon>Chrysiogenales</taxon>
        <taxon>Chrysiogenaceae</taxon>
        <taxon>Desulfurispira</taxon>
    </lineage>
</organism>
<dbReference type="SUPFAM" id="SSF141371">
    <property type="entry name" value="PilZ domain-like"/>
    <property type="match status" value="1"/>
</dbReference>
<dbReference type="Gene3D" id="2.40.10.220">
    <property type="entry name" value="predicted glycosyltransferase like domains"/>
    <property type="match status" value="1"/>
</dbReference>
<dbReference type="Pfam" id="PF07238">
    <property type="entry name" value="PilZ"/>
    <property type="match status" value="1"/>
</dbReference>